<protein>
    <submittedName>
        <fullName evidence="1">Uncharacterized protein</fullName>
    </submittedName>
</protein>
<dbReference type="AlphaFoldDB" id="A0A0F9CHR6"/>
<dbReference type="EMBL" id="LAZR01036008">
    <property type="protein sequence ID" value="KKL25982.1"/>
    <property type="molecule type" value="Genomic_DNA"/>
</dbReference>
<sequence>DRINFFFHYINNFNLREVVLKLHDYRNTLNPQEIFFLKYFSTSFGIGQILKYWDRITKPAQTPLNQESLEYIISMIQEIYLDYHHKYFTKFDAVRLIKIYSNNTEGFKYTENYKIKWKKKTTGLSNISIIDWVKVLGIEPKDHKRADLADFPHPDDRLPLL</sequence>
<feature type="non-terminal residue" evidence="1">
    <location>
        <position position="1"/>
    </location>
</feature>
<reference evidence="1" key="1">
    <citation type="journal article" date="2015" name="Nature">
        <title>Complex archaea that bridge the gap between prokaryotes and eukaryotes.</title>
        <authorList>
            <person name="Spang A."/>
            <person name="Saw J.H."/>
            <person name="Jorgensen S.L."/>
            <person name="Zaremba-Niedzwiedzka K."/>
            <person name="Martijn J."/>
            <person name="Lind A.E."/>
            <person name="van Eijk R."/>
            <person name="Schleper C."/>
            <person name="Guy L."/>
            <person name="Ettema T.J."/>
        </authorList>
    </citation>
    <scope>NUCLEOTIDE SEQUENCE</scope>
</reference>
<accession>A0A0F9CHR6</accession>
<evidence type="ECO:0000313" key="1">
    <source>
        <dbReference type="EMBL" id="KKL25982.1"/>
    </source>
</evidence>
<comment type="caution">
    <text evidence="1">The sequence shown here is derived from an EMBL/GenBank/DDBJ whole genome shotgun (WGS) entry which is preliminary data.</text>
</comment>
<organism evidence="1">
    <name type="scientific">marine sediment metagenome</name>
    <dbReference type="NCBI Taxonomy" id="412755"/>
    <lineage>
        <taxon>unclassified sequences</taxon>
        <taxon>metagenomes</taxon>
        <taxon>ecological metagenomes</taxon>
    </lineage>
</organism>
<name>A0A0F9CHR6_9ZZZZ</name>
<gene>
    <name evidence="1" type="ORF">LCGC14_2399840</name>
</gene>
<proteinExistence type="predicted"/>